<feature type="compositionally biased region" description="Basic and acidic residues" evidence="1">
    <location>
        <begin position="112"/>
        <end position="123"/>
    </location>
</feature>
<evidence type="ECO:0000313" key="3">
    <source>
        <dbReference type="Proteomes" id="UP001151760"/>
    </source>
</evidence>
<sequence length="123" mass="13732">MANDDPILTTMRFIPQYEVVQPKPKYVRRSSRTKTDDLPKPSSGKRVKSTAKVAKSGKKKQPAIGLDTLSDKTLTEAEQLKKSSDEDNNDYKEDDDDDQGVPDDDQGDDNDSERTVSDTEGPR</sequence>
<feature type="region of interest" description="Disordered" evidence="1">
    <location>
        <begin position="23"/>
        <end position="123"/>
    </location>
</feature>
<comment type="caution">
    <text evidence="2">The sequence shown here is derived from an EMBL/GenBank/DDBJ whole genome shotgun (WGS) entry which is preliminary data.</text>
</comment>
<dbReference type="Proteomes" id="UP001151760">
    <property type="component" value="Unassembled WGS sequence"/>
</dbReference>
<evidence type="ECO:0000313" key="2">
    <source>
        <dbReference type="EMBL" id="GJT31610.1"/>
    </source>
</evidence>
<protein>
    <submittedName>
        <fullName evidence="2">Uncharacterized protein</fullName>
    </submittedName>
</protein>
<evidence type="ECO:0000256" key="1">
    <source>
        <dbReference type="SAM" id="MobiDB-lite"/>
    </source>
</evidence>
<accession>A0ABQ5CWY6</accession>
<feature type="compositionally biased region" description="Basic residues" evidence="1">
    <location>
        <begin position="43"/>
        <end position="61"/>
    </location>
</feature>
<feature type="compositionally biased region" description="Acidic residues" evidence="1">
    <location>
        <begin position="92"/>
        <end position="111"/>
    </location>
</feature>
<reference evidence="2" key="1">
    <citation type="journal article" date="2022" name="Int. J. Mol. Sci.">
        <title>Draft Genome of Tanacetum Coccineum: Genomic Comparison of Closely Related Tanacetum-Family Plants.</title>
        <authorList>
            <person name="Yamashiro T."/>
            <person name="Shiraishi A."/>
            <person name="Nakayama K."/>
            <person name="Satake H."/>
        </authorList>
    </citation>
    <scope>NUCLEOTIDE SEQUENCE</scope>
</reference>
<reference evidence="2" key="2">
    <citation type="submission" date="2022-01" db="EMBL/GenBank/DDBJ databases">
        <authorList>
            <person name="Yamashiro T."/>
            <person name="Shiraishi A."/>
            <person name="Satake H."/>
            <person name="Nakayama K."/>
        </authorList>
    </citation>
    <scope>NUCLEOTIDE SEQUENCE</scope>
</reference>
<name>A0ABQ5CWY6_9ASTR</name>
<keyword evidence="3" id="KW-1185">Reference proteome</keyword>
<gene>
    <name evidence="2" type="ORF">Tco_0922029</name>
</gene>
<proteinExistence type="predicted"/>
<dbReference type="EMBL" id="BQNB010014720">
    <property type="protein sequence ID" value="GJT31610.1"/>
    <property type="molecule type" value="Genomic_DNA"/>
</dbReference>
<feature type="compositionally biased region" description="Basic and acidic residues" evidence="1">
    <location>
        <begin position="69"/>
        <end position="91"/>
    </location>
</feature>
<organism evidence="2 3">
    <name type="scientific">Tanacetum coccineum</name>
    <dbReference type="NCBI Taxonomy" id="301880"/>
    <lineage>
        <taxon>Eukaryota</taxon>
        <taxon>Viridiplantae</taxon>
        <taxon>Streptophyta</taxon>
        <taxon>Embryophyta</taxon>
        <taxon>Tracheophyta</taxon>
        <taxon>Spermatophyta</taxon>
        <taxon>Magnoliopsida</taxon>
        <taxon>eudicotyledons</taxon>
        <taxon>Gunneridae</taxon>
        <taxon>Pentapetalae</taxon>
        <taxon>asterids</taxon>
        <taxon>campanulids</taxon>
        <taxon>Asterales</taxon>
        <taxon>Asteraceae</taxon>
        <taxon>Asteroideae</taxon>
        <taxon>Anthemideae</taxon>
        <taxon>Anthemidinae</taxon>
        <taxon>Tanacetum</taxon>
    </lineage>
</organism>